<keyword evidence="1" id="KW-0472">Membrane</keyword>
<evidence type="ECO:0000313" key="3">
    <source>
        <dbReference type="Proteomes" id="UP001515660"/>
    </source>
</evidence>
<comment type="caution">
    <text evidence="2">The sequence shown here is derived from an EMBL/GenBank/DDBJ whole genome shotgun (WGS) entry which is preliminary data.</text>
</comment>
<keyword evidence="1" id="KW-1133">Transmembrane helix</keyword>
<sequence length="82" mass="8795">MTATSAPLSLTALPGRIARSLPVVGRVIRDIEREVDTIYYLLVIVLTAVVMAVQTWGLPALVLTAVGLVPVMFVILVILARP</sequence>
<dbReference type="Proteomes" id="UP001515660">
    <property type="component" value="Unassembled WGS sequence"/>
</dbReference>
<keyword evidence="3" id="KW-1185">Reference proteome</keyword>
<accession>A0ABX0G637</accession>
<proteinExistence type="predicted"/>
<feature type="transmembrane region" description="Helical" evidence="1">
    <location>
        <begin position="62"/>
        <end position="80"/>
    </location>
</feature>
<evidence type="ECO:0000313" key="2">
    <source>
        <dbReference type="EMBL" id="NHB76720.1"/>
    </source>
</evidence>
<feature type="transmembrane region" description="Helical" evidence="1">
    <location>
        <begin position="38"/>
        <end position="56"/>
    </location>
</feature>
<reference evidence="2 3" key="1">
    <citation type="journal article" date="2022" name="Microorganisms">
        <title>Genome Sequence and Characterization of a Xanthorhodopsin-Containing, Aerobic Anoxygenic Phototrophic Rhodobacter Species, Isolated from Mesophilic Conditions at Yellowstone National Park.</title>
        <authorList>
            <person name="Kyndt J.A."/>
            <person name="Robertson S."/>
            <person name="Shoffstall I.B."/>
            <person name="Ramaley R.F."/>
            <person name="Meyer T.E."/>
        </authorList>
    </citation>
    <scope>NUCLEOTIDE SEQUENCE [LARGE SCALE GENOMIC DNA]</scope>
    <source>
        <strain evidence="2 3">M37P</strain>
    </source>
</reference>
<dbReference type="RefSeq" id="WP_166402764.1">
    <property type="nucleotide sequence ID" value="NZ_JAANHS010000005.1"/>
</dbReference>
<name>A0ABX0G637_9RHOB</name>
<dbReference type="EMBL" id="JAANHS010000005">
    <property type="protein sequence ID" value="NHB76720.1"/>
    <property type="molecule type" value="Genomic_DNA"/>
</dbReference>
<evidence type="ECO:0000256" key="1">
    <source>
        <dbReference type="SAM" id="Phobius"/>
    </source>
</evidence>
<gene>
    <name evidence="2" type="ORF">G8O29_08180</name>
</gene>
<organism evidence="2 3">
    <name type="scientific">Rhodobacter calidifons</name>
    <dbReference type="NCBI Taxonomy" id="2715277"/>
    <lineage>
        <taxon>Bacteria</taxon>
        <taxon>Pseudomonadati</taxon>
        <taxon>Pseudomonadota</taxon>
        <taxon>Alphaproteobacteria</taxon>
        <taxon>Rhodobacterales</taxon>
        <taxon>Rhodobacter group</taxon>
        <taxon>Rhodobacter</taxon>
    </lineage>
</organism>
<protein>
    <submittedName>
        <fullName evidence="2">Uncharacterized protein</fullName>
    </submittedName>
</protein>
<keyword evidence="1" id="KW-0812">Transmembrane</keyword>